<evidence type="ECO:0000256" key="7">
    <source>
        <dbReference type="ARBA" id="ARBA00023136"/>
    </source>
</evidence>
<evidence type="ECO:0000256" key="6">
    <source>
        <dbReference type="ARBA" id="ARBA00022989"/>
    </source>
</evidence>
<dbReference type="PANTHER" id="PTHR42929:SF5">
    <property type="entry name" value="ABC TRANSPORTER PERMEASE PROTEIN"/>
    <property type="match status" value="1"/>
</dbReference>
<evidence type="ECO:0000313" key="10">
    <source>
        <dbReference type="EMBL" id="PAP92073.1"/>
    </source>
</evidence>
<keyword evidence="7 8" id="KW-0472">Membrane</keyword>
<feature type="domain" description="ABC transmembrane type-1" evidence="9">
    <location>
        <begin position="191"/>
        <end position="396"/>
    </location>
</feature>
<organism evidence="10 11">
    <name type="scientific">Mesorhizobium wenxiniae</name>
    <dbReference type="NCBI Taxonomy" id="2014805"/>
    <lineage>
        <taxon>Bacteria</taxon>
        <taxon>Pseudomonadati</taxon>
        <taxon>Pseudomonadota</taxon>
        <taxon>Alphaproteobacteria</taxon>
        <taxon>Hyphomicrobiales</taxon>
        <taxon>Phyllobacteriaceae</taxon>
        <taxon>Mesorhizobium</taxon>
    </lineage>
</organism>
<feature type="transmembrane region" description="Helical" evidence="8">
    <location>
        <begin position="24"/>
        <end position="49"/>
    </location>
</feature>
<comment type="subcellular location">
    <subcellularLocation>
        <location evidence="1 8">Cell membrane</location>
        <topology evidence="1 8">Multi-pass membrane protein</topology>
    </subcellularLocation>
</comment>
<comment type="caution">
    <text evidence="10">The sequence shown here is derived from an EMBL/GenBank/DDBJ whole genome shotgun (WGS) entry which is preliminary data.</text>
</comment>
<evidence type="ECO:0000256" key="2">
    <source>
        <dbReference type="ARBA" id="ARBA00007069"/>
    </source>
</evidence>
<feature type="transmembrane region" description="Helical" evidence="8">
    <location>
        <begin position="190"/>
        <end position="215"/>
    </location>
</feature>
<keyword evidence="4" id="KW-1003">Cell membrane</keyword>
<feature type="transmembrane region" description="Helical" evidence="8">
    <location>
        <begin position="383"/>
        <end position="403"/>
    </location>
</feature>
<feature type="transmembrane region" description="Helical" evidence="8">
    <location>
        <begin position="321"/>
        <end position="348"/>
    </location>
</feature>
<comment type="similarity">
    <text evidence="2">Belongs to the binding-protein-dependent transport system permease family. CysTW subfamily.</text>
</comment>
<evidence type="ECO:0000256" key="3">
    <source>
        <dbReference type="ARBA" id="ARBA00022448"/>
    </source>
</evidence>
<dbReference type="SUPFAM" id="SSF161098">
    <property type="entry name" value="MetI-like"/>
    <property type="match status" value="1"/>
</dbReference>
<accession>A0A271K8H2</accession>
<gene>
    <name evidence="10" type="ORF">CIT31_29235</name>
</gene>
<dbReference type="Pfam" id="PF00528">
    <property type="entry name" value="BPD_transp_1"/>
    <property type="match status" value="1"/>
</dbReference>
<evidence type="ECO:0000259" key="9">
    <source>
        <dbReference type="PROSITE" id="PS50928"/>
    </source>
</evidence>
<dbReference type="Gene3D" id="1.10.3720.10">
    <property type="entry name" value="MetI-like"/>
    <property type="match status" value="1"/>
</dbReference>
<dbReference type="InterPro" id="IPR000515">
    <property type="entry name" value="MetI-like"/>
</dbReference>
<evidence type="ECO:0000256" key="1">
    <source>
        <dbReference type="ARBA" id="ARBA00004651"/>
    </source>
</evidence>
<keyword evidence="6 8" id="KW-1133">Transmembrane helix</keyword>
<name>A0A271K8H2_9HYPH</name>
<keyword evidence="3 8" id="KW-0813">Transport</keyword>
<evidence type="ECO:0000256" key="4">
    <source>
        <dbReference type="ARBA" id="ARBA00022475"/>
    </source>
</evidence>
<dbReference type="EMBL" id="NPKH01000037">
    <property type="protein sequence ID" value="PAP92073.1"/>
    <property type="molecule type" value="Genomic_DNA"/>
</dbReference>
<evidence type="ECO:0000313" key="11">
    <source>
        <dbReference type="Proteomes" id="UP000215931"/>
    </source>
</evidence>
<keyword evidence="11" id="KW-1185">Reference proteome</keyword>
<proteinExistence type="inferred from homology"/>
<feature type="transmembrane region" description="Helical" evidence="8">
    <location>
        <begin position="270"/>
        <end position="292"/>
    </location>
</feature>
<keyword evidence="5 8" id="KW-0812">Transmembrane</keyword>
<dbReference type="AlphaFoldDB" id="A0A271K8H2"/>
<sequence length="414" mass="45382">MRGIFPRIIARNSNRLRPNVMRQLFFAALILPATLFIGYFFVVPVFLFLSQGFMKDDLSSALKETHAALGRDGTEGLASEAAYAALFADIKASTRIELGRIAGELSNTNPEMRRILLVTSKSISSEKGNVLSHKDWFAAQSELWLAPETWAAIDASRARLTLRYLKSTAPWPTTDISESVPGGRVHFFTIFLRTIVTGSMVSILCLAFGLPVAYLLHVTSKRMSANIFFLVLVCFWTPILARTLIWIVVFQREGVLNGLSETFLGEGGEGLLGTRVAVIVGMTHILLPYMILPLYDGMRKIPPEQLRAGLSMGATPLRALLLVYVPQLSTSISAGLLIVFTLTAGFYLTPLLLGGSGDQMVSFYTAFYGQRIGDWHSAAALSIWLMIVMITAGLTASACISLIRSVARARHVTI</sequence>
<evidence type="ECO:0000256" key="5">
    <source>
        <dbReference type="ARBA" id="ARBA00022692"/>
    </source>
</evidence>
<dbReference type="PANTHER" id="PTHR42929">
    <property type="entry name" value="INNER MEMBRANE ABC TRANSPORTER PERMEASE PROTEIN YDCU-RELATED-RELATED"/>
    <property type="match status" value="1"/>
</dbReference>
<feature type="transmembrane region" description="Helical" evidence="8">
    <location>
        <begin position="227"/>
        <end position="250"/>
    </location>
</feature>
<reference evidence="10 11" key="1">
    <citation type="submission" date="2017-08" db="EMBL/GenBank/DDBJ databases">
        <title>Mesorhizobium wenxinae sp. nov., a novel rhizobial species isolated from root nodules of chickpea (Cicer arietinum L.).</title>
        <authorList>
            <person name="Zhang J."/>
        </authorList>
    </citation>
    <scope>NUCLEOTIDE SEQUENCE [LARGE SCALE GENOMIC DNA]</scope>
    <source>
        <strain evidence="11">WYCCWR 10019</strain>
    </source>
</reference>
<evidence type="ECO:0000256" key="8">
    <source>
        <dbReference type="RuleBase" id="RU363032"/>
    </source>
</evidence>
<dbReference type="InterPro" id="IPR035906">
    <property type="entry name" value="MetI-like_sf"/>
</dbReference>
<dbReference type="CDD" id="cd06261">
    <property type="entry name" value="TM_PBP2"/>
    <property type="match status" value="1"/>
</dbReference>
<dbReference type="GO" id="GO:0055085">
    <property type="term" value="P:transmembrane transport"/>
    <property type="evidence" value="ECO:0007669"/>
    <property type="project" value="InterPro"/>
</dbReference>
<dbReference type="GO" id="GO:0005886">
    <property type="term" value="C:plasma membrane"/>
    <property type="evidence" value="ECO:0007669"/>
    <property type="project" value="UniProtKB-SubCell"/>
</dbReference>
<protein>
    <recommendedName>
        <fullName evidence="9">ABC transmembrane type-1 domain-containing protein</fullName>
    </recommendedName>
</protein>
<dbReference type="PROSITE" id="PS50928">
    <property type="entry name" value="ABC_TM1"/>
    <property type="match status" value="1"/>
</dbReference>
<dbReference type="Proteomes" id="UP000215931">
    <property type="component" value="Unassembled WGS sequence"/>
</dbReference>